<evidence type="ECO:0000256" key="3">
    <source>
        <dbReference type="RuleBase" id="RU000461"/>
    </source>
</evidence>
<dbReference type="InterPro" id="IPR001128">
    <property type="entry name" value="Cyt_P450"/>
</dbReference>
<dbReference type="PROSITE" id="PS00086">
    <property type="entry name" value="CYTOCHROME_P450"/>
    <property type="match status" value="1"/>
</dbReference>
<organism evidence="4 5">
    <name type="scientific">Marasmiellus scandens</name>
    <dbReference type="NCBI Taxonomy" id="2682957"/>
    <lineage>
        <taxon>Eukaryota</taxon>
        <taxon>Fungi</taxon>
        <taxon>Dikarya</taxon>
        <taxon>Basidiomycota</taxon>
        <taxon>Agaricomycotina</taxon>
        <taxon>Agaricomycetes</taxon>
        <taxon>Agaricomycetidae</taxon>
        <taxon>Agaricales</taxon>
        <taxon>Marasmiineae</taxon>
        <taxon>Omphalotaceae</taxon>
        <taxon>Marasmiellus</taxon>
    </lineage>
</organism>
<keyword evidence="2 3" id="KW-0408">Iron</keyword>
<evidence type="ECO:0000256" key="1">
    <source>
        <dbReference type="ARBA" id="ARBA00022723"/>
    </source>
</evidence>
<dbReference type="InterPro" id="IPR036396">
    <property type="entry name" value="Cyt_P450_sf"/>
</dbReference>
<reference evidence="4 5" key="1">
    <citation type="submission" date="2024-01" db="EMBL/GenBank/DDBJ databases">
        <title>A draft genome for the cacao thread blight pathogen Marasmiellus scandens.</title>
        <authorList>
            <person name="Baruah I.K."/>
            <person name="Leung J."/>
            <person name="Bukari Y."/>
            <person name="Amoako-Attah I."/>
            <person name="Meinhardt L.W."/>
            <person name="Bailey B.A."/>
            <person name="Cohen S.P."/>
        </authorList>
    </citation>
    <scope>NUCLEOTIDE SEQUENCE [LARGE SCALE GENOMIC DNA]</scope>
    <source>
        <strain evidence="4 5">GH-19</strain>
    </source>
</reference>
<evidence type="ECO:0008006" key="6">
    <source>
        <dbReference type="Google" id="ProtNLM"/>
    </source>
</evidence>
<dbReference type="EMBL" id="JBANRG010000032">
    <property type="protein sequence ID" value="KAK7451141.1"/>
    <property type="molecule type" value="Genomic_DNA"/>
</dbReference>
<comment type="similarity">
    <text evidence="3">Belongs to the cytochrome P450 family.</text>
</comment>
<name>A0ABR1J601_9AGAR</name>
<dbReference type="InterPro" id="IPR017972">
    <property type="entry name" value="Cyt_P450_CS"/>
</dbReference>
<dbReference type="Proteomes" id="UP001498398">
    <property type="component" value="Unassembled WGS sequence"/>
</dbReference>
<keyword evidence="5" id="KW-1185">Reference proteome</keyword>
<keyword evidence="3" id="KW-0503">Monooxygenase</keyword>
<keyword evidence="3" id="KW-0349">Heme</keyword>
<keyword evidence="1 3" id="KW-0479">Metal-binding</keyword>
<evidence type="ECO:0000313" key="5">
    <source>
        <dbReference type="Proteomes" id="UP001498398"/>
    </source>
</evidence>
<proteinExistence type="inferred from homology"/>
<accession>A0ABR1J601</accession>
<dbReference type="Pfam" id="PF00067">
    <property type="entry name" value="p450"/>
    <property type="match status" value="1"/>
</dbReference>
<keyword evidence="3" id="KW-0560">Oxidoreductase</keyword>
<sequence>MQTGTTLGVYANLMSFSAGVRACIGWRFALLEMQAILAGLVSAFEFSIDPKLEIFKAQIALLAPMVRGEEALGSQMPLKVRPRASVRA</sequence>
<dbReference type="Gene3D" id="1.10.630.10">
    <property type="entry name" value="Cytochrome P450"/>
    <property type="match status" value="1"/>
</dbReference>
<comment type="caution">
    <text evidence="4">The sequence shown here is derived from an EMBL/GenBank/DDBJ whole genome shotgun (WGS) entry which is preliminary data.</text>
</comment>
<evidence type="ECO:0000256" key="2">
    <source>
        <dbReference type="ARBA" id="ARBA00023004"/>
    </source>
</evidence>
<evidence type="ECO:0000313" key="4">
    <source>
        <dbReference type="EMBL" id="KAK7451141.1"/>
    </source>
</evidence>
<dbReference type="SUPFAM" id="SSF48264">
    <property type="entry name" value="Cytochrome P450"/>
    <property type="match status" value="1"/>
</dbReference>
<gene>
    <name evidence="4" type="ORF">VKT23_012818</name>
</gene>
<protein>
    <recommendedName>
        <fullName evidence="6">Cytochrome P450</fullName>
    </recommendedName>
</protein>